<reference evidence="1 2" key="1">
    <citation type="journal article" date="2015" name="Genome Announc.">
        <title>Expanding the biotechnology potential of lactobacilli through comparative genomics of 213 strains and associated genera.</title>
        <authorList>
            <person name="Sun Z."/>
            <person name="Harris H.M."/>
            <person name="McCann A."/>
            <person name="Guo C."/>
            <person name="Argimon S."/>
            <person name="Zhang W."/>
            <person name="Yang X."/>
            <person name="Jeffery I.B."/>
            <person name="Cooney J.C."/>
            <person name="Kagawa T.F."/>
            <person name="Liu W."/>
            <person name="Song Y."/>
            <person name="Salvetti E."/>
            <person name="Wrobel A."/>
            <person name="Rasinkangas P."/>
            <person name="Parkhill J."/>
            <person name="Rea M.C."/>
            <person name="O'Sullivan O."/>
            <person name="Ritari J."/>
            <person name="Douillard F.P."/>
            <person name="Paul Ross R."/>
            <person name="Yang R."/>
            <person name="Briner A.E."/>
            <person name="Felis G.E."/>
            <person name="de Vos W.M."/>
            <person name="Barrangou R."/>
            <person name="Klaenhammer T.R."/>
            <person name="Caufield P.W."/>
            <person name="Cui Y."/>
            <person name="Zhang H."/>
            <person name="O'Toole P.W."/>
        </authorList>
    </citation>
    <scope>NUCLEOTIDE SEQUENCE [LARGE SCALE GENOMIC DNA]</scope>
    <source>
        <strain evidence="1 2">DSM 19394</strain>
    </source>
</reference>
<dbReference type="RefSeq" id="WP_057801022.1">
    <property type="nucleotide sequence ID" value="NZ_AZDV01000005.1"/>
</dbReference>
<sequence>MTNDPIGLRVVRTLITCPAQWRILLSLTTSPQSGWALWRQLPLKDRRCGIRACWHLWRQHLIVFHVEQWAWQLSPIGESLRPVLQQILTCQREEPK</sequence>
<keyword evidence="2" id="KW-1185">Reference proteome</keyword>
<organism evidence="1 2">
    <name type="scientific">Levilactobacillus acidifarinae DSM 19394 = JCM 15949</name>
    <dbReference type="NCBI Taxonomy" id="1423715"/>
    <lineage>
        <taxon>Bacteria</taxon>
        <taxon>Bacillati</taxon>
        <taxon>Bacillota</taxon>
        <taxon>Bacilli</taxon>
        <taxon>Lactobacillales</taxon>
        <taxon>Lactobacillaceae</taxon>
        <taxon>Levilactobacillus</taxon>
    </lineage>
</organism>
<evidence type="ECO:0000313" key="2">
    <source>
        <dbReference type="Proteomes" id="UP000051955"/>
    </source>
</evidence>
<evidence type="ECO:0000313" key="1">
    <source>
        <dbReference type="EMBL" id="KRK95841.1"/>
    </source>
</evidence>
<name>A0A0R1LSH5_9LACO</name>
<dbReference type="EMBL" id="AZDV01000005">
    <property type="protein sequence ID" value="KRK95841.1"/>
    <property type="molecule type" value="Genomic_DNA"/>
</dbReference>
<evidence type="ECO:0008006" key="3">
    <source>
        <dbReference type="Google" id="ProtNLM"/>
    </source>
</evidence>
<gene>
    <name evidence="1" type="ORF">FD25_GL002297</name>
</gene>
<dbReference type="Proteomes" id="UP000051955">
    <property type="component" value="Unassembled WGS sequence"/>
</dbReference>
<proteinExistence type="predicted"/>
<dbReference type="STRING" id="1423715.FD25_GL002297"/>
<comment type="caution">
    <text evidence="1">The sequence shown here is derived from an EMBL/GenBank/DDBJ whole genome shotgun (WGS) entry which is preliminary data.</text>
</comment>
<dbReference type="PATRIC" id="fig|1423715.3.peg.2373"/>
<protein>
    <recommendedName>
        <fullName evidence="3">Transcriptional regulator</fullName>
    </recommendedName>
</protein>
<dbReference type="AlphaFoldDB" id="A0A0R1LSH5"/>
<dbReference type="OrthoDB" id="2296247at2"/>
<accession>A0A0R1LSH5</accession>